<protein>
    <recommendedName>
        <fullName evidence="9">ABC transmembrane type-1 domain-containing protein</fullName>
    </recommendedName>
</protein>
<name>A0ABP3PA73_9PROT</name>
<evidence type="ECO:0000256" key="8">
    <source>
        <dbReference type="SAM" id="SignalP"/>
    </source>
</evidence>
<keyword evidence="2 7" id="KW-0813">Transport</keyword>
<reference evidence="11" key="1">
    <citation type="journal article" date="2019" name="Int. J. Syst. Evol. Microbiol.">
        <title>The Global Catalogue of Microorganisms (GCM) 10K type strain sequencing project: providing services to taxonomists for standard genome sequencing and annotation.</title>
        <authorList>
            <consortium name="The Broad Institute Genomics Platform"/>
            <consortium name="The Broad Institute Genome Sequencing Center for Infectious Disease"/>
            <person name="Wu L."/>
            <person name="Ma J."/>
        </authorList>
    </citation>
    <scope>NUCLEOTIDE SEQUENCE [LARGE SCALE GENOMIC DNA]</scope>
    <source>
        <strain evidence="11">JCM 15089</strain>
    </source>
</reference>
<dbReference type="CDD" id="cd06261">
    <property type="entry name" value="TM_PBP2"/>
    <property type="match status" value="1"/>
</dbReference>
<dbReference type="InterPro" id="IPR000515">
    <property type="entry name" value="MetI-like"/>
</dbReference>
<dbReference type="Gene3D" id="3.40.190.10">
    <property type="entry name" value="Periplasmic binding protein-like II"/>
    <property type="match status" value="1"/>
</dbReference>
<evidence type="ECO:0000256" key="7">
    <source>
        <dbReference type="RuleBase" id="RU363032"/>
    </source>
</evidence>
<dbReference type="Pfam" id="PF00528">
    <property type="entry name" value="BPD_transp_1"/>
    <property type="match status" value="1"/>
</dbReference>
<evidence type="ECO:0000259" key="9">
    <source>
        <dbReference type="PROSITE" id="PS50928"/>
    </source>
</evidence>
<comment type="subcellular location">
    <subcellularLocation>
        <location evidence="1 7">Cell membrane</location>
        <topology evidence="1 7">Multi-pass membrane protein</topology>
    </subcellularLocation>
</comment>
<evidence type="ECO:0000256" key="5">
    <source>
        <dbReference type="ARBA" id="ARBA00022989"/>
    </source>
</evidence>
<feature type="transmembrane region" description="Helical" evidence="7">
    <location>
        <begin position="760"/>
        <end position="786"/>
    </location>
</feature>
<dbReference type="SUPFAM" id="SSF53850">
    <property type="entry name" value="Periplasmic binding protein-like II"/>
    <property type="match status" value="1"/>
</dbReference>
<keyword evidence="4 7" id="KW-0812">Transmembrane</keyword>
<dbReference type="CDD" id="cd08494">
    <property type="entry name" value="PBP2_NikA_DppA_OppA_like_6"/>
    <property type="match status" value="1"/>
</dbReference>
<accession>A0ABP3PA73</accession>
<dbReference type="InterPro" id="IPR035906">
    <property type="entry name" value="MetI-like_sf"/>
</dbReference>
<comment type="similarity">
    <text evidence="7">Belongs to the binding-protein-dependent transport system permease family.</text>
</comment>
<evidence type="ECO:0000256" key="1">
    <source>
        <dbReference type="ARBA" id="ARBA00004651"/>
    </source>
</evidence>
<organism evidence="10 11">
    <name type="scientific">Rhizomicrobium electricum</name>
    <dbReference type="NCBI Taxonomy" id="480070"/>
    <lineage>
        <taxon>Bacteria</taxon>
        <taxon>Pseudomonadati</taxon>
        <taxon>Pseudomonadota</taxon>
        <taxon>Alphaproteobacteria</taxon>
        <taxon>Micropepsales</taxon>
        <taxon>Micropepsaceae</taxon>
        <taxon>Rhizomicrobium</taxon>
    </lineage>
</organism>
<keyword evidence="8" id="KW-0732">Signal</keyword>
<dbReference type="PANTHER" id="PTHR43163:SF6">
    <property type="entry name" value="DIPEPTIDE TRANSPORT SYSTEM PERMEASE PROTEIN DPPB-RELATED"/>
    <property type="match status" value="1"/>
</dbReference>
<feature type="transmembrane region" description="Helical" evidence="7">
    <location>
        <begin position="508"/>
        <end position="530"/>
    </location>
</feature>
<evidence type="ECO:0000256" key="2">
    <source>
        <dbReference type="ARBA" id="ARBA00022448"/>
    </source>
</evidence>
<comment type="caution">
    <text evidence="10">The sequence shown here is derived from an EMBL/GenBank/DDBJ whole genome shotgun (WGS) entry which is preliminary data.</text>
</comment>
<feature type="transmembrane region" description="Helical" evidence="7">
    <location>
        <begin position="626"/>
        <end position="648"/>
    </location>
</feature>
<evidence type="ECO:0000256" key="3">
    <source>
        <dbReference type="ARBA" id="ARBA00022475"/>
    </source>
</evidence>
<dbReference type="InterPro" id="IPR045621">
    <property type="entry name" value="BPD_transp_1_N"/>
</dbReference>
<dbReference type="Pfam" id="PF19300">
    <property type="entry name" value="BPD_transp_1_N"/>
    <property type="match status" value="1"/>
</dbReference>
<evidence type="ECO:0000313" key="10">
    <source>
        <dbReference type="EMBL" id="GAA0561809.1"/>
    </source>
</evidence>
<evidence type="ECO:0000256" key="4">
    <source>
        <dbReference type="ARBA" id="ARBA00022692"/>
    </source>
</evidence>
<feature type="transmembrane region" description="Helical" evidence="7">
    <location>
        <begin position="699"/>
        <end position="721"/>
    </location>
</feature>
<evidence type="ECO:0000313" key="11">
    <source>
        <dbReference type="Proteomes" id="UP001499951"/>
    </source>
</evidence>
<feature type="chain" id="PRO_5045942466" description="ABC transmembrane type-1 domain-containing protein" evidence="8">
    <location>
        <begin position="18"/>
        <end position="841"/>
    </location>
</feature>
<dbReference type="Pfam" id="PF00496">
    <property type="entry name" value="SBP_bac_5"/>
    <property type="match status" value="1"/>
</dbReference>
<keyword evidence="11" id="KW-1185">Reference proteome</keyword>
<feature type="signal peptide" evidence="8">
    <location>
        <begin position="1"/>
        <end position="17"/>
    </location>
</feature>
<dbReference type="InterPro" id="IPR000914">
    <property type="entry name" value="SBP_5_dom"/>
</dbReference>
<keyword evidence="5 7" id="KW-1133">Transmembrane helix</keyword>
<dbReference type="PANTHER" id="PTHR43163">
    <property type="entry name" value="DIPEPTIDE TRANSPORT SYSTEM PERMEASE PROTEIN DPPB-RELATED"/>
    <property type="match status" value="1"/>
</dbReference>
<keyword evidence="6 7" id="KW-0472">Membrane</keyword>
<dbReference type="Gene3D" id="1.10.3720.10">
    <property type="entry name" value="MetI-like"/>
    <property type="match status" value="1"/>
</dbReference>
<proteinExistence type="inferred from homology"/>
<keyword evidence="3" id="KW-1003">Cell membrane</keyword>
<evidence type="ECO:0000256" key="6">
    <source>
        <dbReference type="ARBA" id="ARBA00023136"/>
    </source>
</evidence>
<dbReference type="Gene3D" id="3.90.76.10">
    <property type="entry name" value="Dipeptide-binding Protein, Domain 1"/>
    <property type="match status" value="1"/>
</dbReference>
<dbReference type="PROSITE" id="PS50928">
    <property type="entry name" value="ABC_TM1"/>
    <property type="match status" value="1"/>
</dbReference>
<dbReference type="Proteomes" id="UP001499951">
    <property type="component" value="Unassembled WGS sequence"/>
</dbReference>
<dbReference type="EMBL" id="BAAADD010000002">
    <property type="protein sequence ID" value="GAA0561809.1"/>
    <property type="molecule type" value="Genomic_DNA"/>
</dbReference>
<sequence>MLLLLALVLLCAAPAMAKDTITVGLQLEPPILDPSRSADSAIGEVVYANVFEALTRAGRDGSVRPWLAASWDVSRDGLVYVFRLRPHVRFHNGHTLSAADVKFTLDRALAPNSINPQKPWLQAVAGVDVIDPLAVRIRLKAPDSGLLFALSLPAFVIFEPSSAAAARQHPVGTGPYRLDVWKRGEAIHLVRTRDYWGREARLPHAVFRFIPDSTAAYAAVKSGDVDVFPDFPAPESIAQIRLDPRLKVTIGTTEGQVILAINNKKPPFDNILVRRAIAHAIDRNAVINGAFYGLGTPIGSHYAPQDEGYVDLTGLYPHDIAKAKALLAQAGYANGFTATLKLPPPMYARRSGEIVAAQLAAIGIKLEIQNVEWAQWLSQVFQNHAYDLTVINHIEPMDFDIYGRDGYYFGYDSPRFKALLADWRSATDPDRRVAALQAIQRKIAEDSVNGFLFELPRLVVSNARIGGFQANAAVPSNEVSGTFFLDATAGGASPAVVGSHSAPNAWRYLPLAALAVFLAFAVRTVGIGYLAGRSASLIATLLIAGSAVFFIISLLPGDPASFMAGLNAAPETLAALHRQLGLDQPLLARYGHWLTRVLRGDFGVSYTYQVPVAQLIADRIVVSLPLALYAVILAAVLAIPLGLFTAAWRGRKRGAVLSALTQVGIAIPDFWLAILFVLLFSMVLRWFSAGGFAGWDGGFWPAVHSLTLPALALAIPQAAILGRVLSRSLADVIGADFIRTARAKGLSPAATLWRHAFPNAIIPVITVLGLQFSFLLTGAIIIENVFALPGLGRLLSQAVEQRDLIVVQGVVVLLVAVVVFVSFVVDVAYAIADPRLRGRRQ</sequence>
<dbReference type="Gene3D" id="3.10.105.10">
    <property type="entry name" value="Dipeptide-binding Protein, Domain 3"/>
    <property type="match status" value="1"/>
</dbReference>
<feature type="transmembrane region" description="Helical" evidence="7">
    <location>
        <begin position="669"/>
        <end position="687"/>
    </location>
</feature>
<feature type="transmembrane region" description="Helical" evidence="7">
    <location>
        <begin position="537"/>
        <end position="555"/>
    </location>
</feature>
<dbReference type="SUPFAM" id="SSF161098">
    <property type="entry name" value="MetI-like"/>
    <property type="match status" value="1"/>
</dbReference>
<gene>
    <name evidence="10" type="ORF">GCM10008942_07810</name>
</gene>
<feature type="transmembrane region" description="Helical" evidence="7">
    <location>
        <begin position="806"/>
        <end position="832"/>
    </location>
</feature>
<feature type="domain" description="ABC transmembrane type-1" evidence="9">
    <location>
        <begin position="620"/>
        <end position="823"/>
    </location>
</feature>